<proteinExistence type="predicted"/>
<comment type="caution">
    <text evidence="1">The sequence shown here is derived from an EMBL/GenBank/DDBJ whole genome shotgun (WGS) entry which is preliminary data.</text>
</comment>
<evidence type="ECO:0000313" key="2">
    <source>
        <dbReference type="Proteomes" id="UP001597124"/>
    </source>
</evidence>
<gene>
    <name evidence="1" type="ORF">ACFQ00_09870</name>
</gene>
<dbReference type="RefSeq" id="WP_381489705.1">
    <property type="nucleotide sequence ID" value="NZ_JBHTIK010000005.1"/>
</dbReference>
<protein>
    <submittedName>
        <fullName evidence="1">Uncharacterized protein</fullName>
    </submittedName>
</protein>
<organism evidence="1 2">
    <name type="scientific">Sphingosinicella xenopeptidilytica</name>
    <dbReference type="NCBI Taxonomy" id="364098"/>
    <lineage>
        <taxon>Bacteria</taxon>
        <taxon>Pseudomonadati</taxon>
        <taxon>Pseudomonadota</taxon>
        <taxon>Alphaproteobacteria</taxon>
        <taxon>Sphingomonadales</taxon>
        <taxon>Sphingosinicellaceae</taxon>
        <taxon>Sphingosinicella</taxon>
    </lineage>
</organism>
<dbReference type="Proteomes" id="UP001597124">
    <property type="component" value="Unassembled WGS sequence"/>
</dbReference>
<keyword evidence="2" id="KW-1185">Reference proteome</keyword>
<sequence length="272" mass="30354">MKTIRNDVIGKNTLRLVDTGKGFVGLVISGGKQLSRIDGDDPEQLWADLRATAGRTSDAYFGFDGARSRFRQFFPDGFRSPSFKEAERDYKLKAKAKLDETAPLEQALTGSNLGEAVLSAYRGTNLLSPFEKTRLQPLLRGPDADPFIQAAARFTIGEIAPGLATMERLLLKHDNAKWPVVTYLPFLWRPKDHMFLKPMVTQEFAERVGHPFVHDYSPALDPVVYASLCDLMAQTGRELADLEPHDNIDLQSLVWIVGEYKEDDVPIATQTG</sequence>
<accession>A0ABW3C547</accession>
<reference evidence="2" key="1">
    <citation type="journal article" date="2019" name="Int. J. Syst. Evol. Microbiol.">
        <title>The Global Catalogue of Microorganisms (GCM) 10K type strain sequencing project: providing services to taxonomists for standard genome sequencing and annotation.</title>
        <authorList>
            <consortium name="The Broad Institute Genomics Platform"/>
            <consortium name="The Broad Institute Genome Sequencing Center for Infectious Disease"/>
            <person name="Wu L."/>
            <person name="Ma J."/>
        </authorList>
    </citation>
    <scope>NUCLEOTIDE SEQUENCE [LARGE SCALE GENOMIC DNA]</scope>
    <source>
        <strain evidence="2">CCUG 52537</strain>
    </source>
</reference>
<dbReference type="EMBL" id="JBHTIK010000005">
    <property type="protein sequence ID" value="MFD0848627.1"/>
    <property type="molecule type" value="Genomic_DNA"/>
</dbReference>
<evidence type="ECO:0000313" key="1">
    <source>
        <dbReference type="EMBL" id="MFD0848627.1"/>
    </source>
</evidence>
<name>A0ABW3C547_SPHXN</name>